<organism evidence="1">
    <name type="scientific">Thermosporothrix sp. COM3</name>
    <dbReference type="NCBI Taxonomy" id="2490863"/>
    <lineage>
        <taxon>Bacteria</taxon>
        <taxon>Bacillati</taxon>
        <taxon>Chloroflexota</taxon>
        <taxon>Ktedonobacteria</taxon>
        <taxon>Ktedonobacterales</taxon>
        <taxon>Thermosporotrichaceae</taxon>
        <taxon>Thermosporothrix</taxon>
    </lineage>
</organism>
<proteinExistence type="predicted"/>
<name>A0A455SN26_9CHLR</name>
<sequence>MLPCVGPFIKEKKWREESVLSFWHGEPPALVSVPGPFLYNTVASGQWRQQAQVRWPHYVYDTLLFQNHSEPRSITGNPAVEAAWERF</sequence>
<dbReference type="AlphaFoldDB" id="A0A455SN26"/>
<dbReference type="EMBL" id="AP019376">
    <property type="protein sequence ID" value="BBH89843.1"/>
    <property type="molecule type" value="Genomic_DNA"/>
</dbReference>
<evidence type="ECO:0000313" key="1">
    <source>
        <dbReference type="EMBL" id="BBH89843.1"/>
    </source>
</evidence>
<reference evidence="1" key="1">
    <citation type="submission" date="2018-12" db="EMBL/GenBank/DDBJ databases">
        <title>Novel natural products biosynthetic potential of the class Ktedonobacteria.</title>
        <authorList>
            <person name="Zheng Y."/>
            <person name="Saitou A."/>
            <person name="Wang C.M."/>
            <person name="Toyoda A."/>
            <person name="Minakuchi Y."/>
            <person name="Sekiguchi Y."/>
            <person name="Ueda K."/>
            <person name="Takano H."/>
            <person name="Sakai Y."/>
            <person name="Yokota A."/>
            <person name="Yabe S."/>
        </authorList>
    </citation>
    <scope>NUCLEOTIDE SEQUENCE</scope>
    <source>
        <strain evidence="1">COM3</strain>
    </source>
</reference>
<accession>A0A455SN26</accession>
<gene>
    <name evidence="1" type="ORF">KTC_45940</name>
</gene>
<protein>
    <submittedName>
        <fullName evidence="1">Uncharacterized protein</fullName>
    </submittedName>
</protein>